<dbReference type="AlphaFoldDB" id="A0A0M3IEB2"/>
<keyword evidence="1" id="KW-1133">Transmembrane helix</keyword>
<keyword evidence="1" id="KW-0472">Membrane</keyword>
<organism evidence="2 3">
    <name type="scientific">Ascaris lumbricoides</name>
    <name type="common">Giant roundworm</name>
    <dbReference type="NCBI Taxonomy" id="6252"/>
    <lineage>
        <taxon>Eukaryota</taxon>
        <taxon>Metazoa</taxon>
        <taxon>Ecdysozoa</taxon>
        <taxon>Nematoda</taxon>
        <taxon>Chromadorea</taxon>
        <taxon>Rhabditida</taxon>
        <taxon>Spirurina</taxon>
        <taxon>Ascaridomorpha</taxon>
        <taxon>Ascaridoidea</taxon>
        <taxon>Ascarididae</taxon>
        <taxon>Ascaris</taxon>
    </lineage>
</organism>
<feature type="transmembrane region" description="Helical" evidence="1">
    <location>
        <begin position="63"/>
        <end position="87"/>
    </location>
</feature>
<keyword evidence="1" id="KW-0812">Transmembrane</keyword>
<evidence type="ECO:0000256" key="1">
    <source>
        <dbReference type="SAM" id="Phobius"/>
    </source>
</evidence>
<name>A0A0M3IEB2_ASCLU</name>
<dbReference type="Proteomes" id="UP000036681">
    <property type="component" value="Unplaced"/>
</dbReference>
<proteinExistence type="predicted"/>
<sequence length="163" mass="19189">MDSYPKVRRRSPYRLYRPYQLEIPESTFATNPTLLYRNPSFDILSEVNKRARRLERTVSYQKVLSIIQILLSLLLLVLETTKILLIWEYTFYWDQKFQLMSFPAAVQLGRVMDRSLSNDMTSAMVDIEPSSRTLRILQGHAILSFNNGYTTKQVSKMRIKDQT</sequence>
<evidence type="ECO:0000313" key="2">
    <source>
        <dbReference type="Proteomes" id="UP000036681"/>
    </source>
</evidence>
<protein>
    <submittedName>
        <fullName evidence="3">Movement protein</fullName>
    </submittedName>
</protein>
<accession>A0A0M3IEB2</accession>
<dbReference type="WBParaSite" id="ALUE_0001642501-mRNA-1">
    <property type="protein sequence ID" value="ALUE_0001642501-mRNA-1"/>
    <property type="gene ID" value="ALUE_0001642501"/>
</dbReference>
<keyword evidence="2" id="KW-1185">Reference proteome</keyword>
<reference evidence="3" key="1">
    <citation type="submission" date="2016-05" db="UniProtKB">
        <authorList>
            <consortium name="WormBaseParasite"/>
        </authorList>
    </citation>
    <scope>IDENTIFICATION</scope>
</reference>
<evidence type="ECO:0000313" key="3">
    <source>
        <dbReference type="WBParaSite" id="ALUE_0001642501-mRNA-1"/>
    </source>
</evidence>